<dbReference type="Proteomes" id="UP000029445">
    <property type="component" value="Chromosome 12"/>
</dbReference>
<dbReference type="GeneID" id="88181102"/>
<dbReference type="VEuPathDB" id="FungiDB:CNBG_4922"/>
<dbReference type="PANTHER" id="PTHR38703:SF1">
    <property type="entry name" value="ALLERGEN"/>
    <property type="match status" value="1"/>
</dbReference>
<sequence>MSEPNTSSVTQGVKDFFKSTAKPDSTEVCTETAPEVIEEHIRPQEHTESVEAIDRERHIHHHQHRIQPIEHKQALDPKHVHVTAPAVVREHKEEMLPEHQETLQKQRTMHSNQQTTGDVEKSHAHLGTHVNQHEHHHIHETVQPVIQRETIQPTVVHHTAAIHEKVHDAPIVHEVTTLPTIGHNEFLKMKEGLKGATHADKGHQHQFYEGAPRVGSQQTSTANVASTTNAASNKEVPTA</sequence>
<dbReference type="AlphaFoldDB" id="A0A095CIA7"/>
<gene>
    <name evidence="2" type="ORF">CNBG_4922</name>
</gene>
<proteinExistence type="predicted"/>
<dbReference type="KEGG" id="cdeu:CNBG_4922"/>
<protein>
    <submittedName>
        <fullName evidence="2">Allergen</fullName>
    </submittedName>
</protein>
<dbReference type="OMA" id="EGCPTFD"/>
<accession>A0A095CIA7</accession>
<dbReference type="EMBL" id="CP025770">
    <property type="protein sequence ID" value="KGB79084.1"/>
    <property type="molecule type" value="Genomic_DNA"/>
</dbReference>
<name>A0A095CIA7_CRYD2</name>
<keyword evidence="3" id="KW-1185">Reference proteome</keyword>
<dbReference type="STRING" id="294750.A0A095CIA7"/>
<dbReference type="HOGENOM" id="CLU_047590_0_1_1"/>
<feature type="compositionally biased region" description="Polar residues" evidence="1">
    <location>
        <begin position="1"/>
        <end position="11"/>
    </location>
</feature>
<dbReference type="RefSeq" id="XP_062884782.1">
    <property type="nucleotide sequence ID" value="XM_063028827.1"/>
</dbReference>
<feature type="region of interest" description="Disordered" evidence="1">
    <location>
        <begin position="212"/>
        <end position="239"/>
    </location>
</feature>
<dbReference type="OrthoDB" id="2118965at2759"/>
<feature type="compositionally biased region" description="Low complexity" evidence="1">
    <location>
        <begin position="216"/>
        <end position="233"/>
    </location>
</feature>
<evidence type="ECO:0000256" key="1">
    <source>
        <dbReference type="SAM" id="MobiDB-lite"/>
    </source>
</evidence>
<evidence type="ECO:0000313" key="3">
    <source>
        <dbReference type="Proteomes" id="UP000029445"/>
    </source>
</evidence>
<evidence type="ECO:0000313" key="2">
    <source>
        <dbReference type="EMBL" id="KGB79084.1"/>
    </source>
</evidence>
<dbReference type="PANTHER" id="PTHR38703">
    <property type="entry name" value="CHROMOSOME 8, WHOLE GENOME SHOTGUN SEQUENCE"/>
    <property type="match status" value="1"/>
</dbReference>
<feature type="region of interest" description="Disordered" evidence="1">
    <location>
        <begin position="1"/>
        <end position="28"/>
    </location>
</feature>
<organism evidence="2 3">
    <name type="scientific">Cryptococcus deuterogattii (strain R265)</name>
    <name type="common">Cryptococcus gattii VGII (strain R265)</name>
    <dbReference type="NCBI Taxonomy" id="294750"/>
    <lineage>
        <taxon>Eukaryota</taxon>
        <taxon>Fungi</taxon>
        <taxon>Dikarya</taxon>
        <taxon>Basidiomycota</taxon>
        <taxon>Agaricomycotina</taxon>
        <taxon>Tremellomycetes</taxon>
        <taxon>Tremellales</taxon>
        <taxon>Cryptococcaceae</taxon>
        <taxon>Cryptococcus</taxon>
        <taxon>Cryptococcus gattii species complex</taxon>
    </lineage>
</organism>
<reference evidence="2 3" key="1">
    <citation type="journal article" date="2011" name="MBio">
        <title>Genome variation in Cryptococcus gattii, an emerging pathogen of immunocompetent hosts.</title>
        <authorList>
            <person name="D'Souza C.A."/>
            <person name="Kronstad J.W."/>
            <person name="Taylor G."/>
            <person name="Warren R."/>
            <person name="Yuen M."/>
            <person name="Hu G."/>
            <person name="Jung W.H."/>
            <person name="Sham A."/>
            <person name="Kidd S.E."/>
            <person name="Tangen K."/>
            <person name="Lee N."/>
            <person name="Zeilmaker T."/>
            <person name="Sawkins J."/>
            <person name="McVicker G."/>
            <person name="Shah S."/>
            <person name="Gnerre S."/>
            <person name="Griggs A."/>
            <person name="Zeng Q."/>
            <person name="Bartlett K."/>
            <person name="Li W."/>
            <person name="Wang X."/>
            <person name="Heitman J."/>
            <person name="Stajich J.E."/>
            <person name="Fraser J.A."/>
            <person name="Meyer W."/>
            <person name="Carter D."/>
            <person name="Schein J."/>
            <person name="Krzywinski M."/>
            <person name="Kwon-Chung K.J."/>
            <person name="Varma A."/>
            <person name="Wang J."/>
            <person name="Brunham R."/>
            <person name="Fyfe M."/>
            <person name="Ouellette B.F."/>
            <person name="Siddiqui A."/>
            <person name="Marra M."/>
            <person name="Jones S."/>
            <person name="Holt R."/>
            <person name="Birren B.W."/>
            <person name="Galagan J.E."/>
            <person name="Cuomo C.A."/>
        </authorList>
    </citation>
    <scope>NUCLEOTIDE SEQUENCE [LARGE SCALE GENOMIC DNA]</scope>
    <source>
        <strain evidence="2 3">R265</strain>
    </source>
</reference>
<reference evidence="2 3" key="2">
    <citation type="journal article" date="2018" name="Proc. Natl. Acad. Sci.">
        <title>RNAi is a critical determinant of centromere evolution in closely related fungi.</title>
        <authorList>
            <person name="Yadav V."/>
            <person name="Sun S."/>
            <person name="Billmyre R.B."/>
            <person name="Thimmappa B.C."/>
            <person name="Shea T."/>
            <person name="Lintner R."/>
            <person name="Bakkeren G."/>
            <person name="Cuomo C.A."/>
            <person name="Heitman J."/>
            <person name="Sanyal K."/>
        </authorList>
    </citation>
    <scope>NUCLEOTIDE SEQUENCE [LARGE SCALE GENOMIC DNA]</scope>
    <source>
        <strain evidence="2 3">R265</strain>
    </source>
</reference>